<evidence type="ECO:0000313" key="2">
    <source>
        <dbReference type="Proteomes" id="UP001266305"/>
    </source>
</evidence>
<reference evidence="1 2" key="1">
    <citation type="submission" date="2023-05" db="EMBL/GenBank/DDBJ databases">
        <title>B98-5 Cell Line De Novo Hybrid Assembly: An Optical Mapping Approach.</title>
        <authorList>
            <person name="Kananen K."/>
            <person name="Auerbach J.A."/>
            <person name="Kautto E."/>
            <person name="Blachly J.S."/>
        </authorList>
    </citation>
    <scope>NUCLEOTIDE SEQUENCE [LARGE SCALE GENOMIC DNA]</scope>
    <source>
        <strain evidence="1">B95-8</strain>
        <tissue evidence="1">Cell line</tissue>
    </source>
</reference>
<protein>
    <submittedName>
        <fullName evidence="1">Uncharacterized protein</fullName>
    </submittedName>
</protein>
<proteinExistence type="predicted"/>
<accession>A0ABQ9U9Z5</accession>
<dbReference type="Proteomes" id="UP001266305">
    <property type="component" value="Unassembled WGS sequence"/>
</dbReference>
<evidence type="ECO:0000313" key="1">
    <source>
        <dbReference type="EMBL" id="KAK2093887.1"/>
    </source>
</evidence>
<dbReference type="EMBL" id="JASSZA010000014">
    <property type="protein sequence ID" value="KAK2093887.1"/>
    <property type="molecule type" value="Genomic_DNA"/>
</dbReference>
<name>A0ABQ9U9Z5_SAGOE</name>
<sequence length="65" mass="7105">MSVEGRWPNTHGPLVRSVPRSLLAAATSLPMGHYRKAVVRNFHWLAIANLGDCPLGELQILGETV</sequence>
<organism evidence="1 2">
    <name type="scientific">Saguinus oedipus</name>
    <name type="common">Cotton-top tamarin</name>
    <name type="synonym">Oedipomidas oedipus</name>
    <dbReference type="NCBI Taxonomy" id="9490"/>
    <lineage>
        <taxon>Eukaryota</taxon>
        <taxon>Metazoa</taxon>
        <taxon>Chordata</taxon>
        <taxon>Craniata</taxon>
        <taxon>Vertebrata</taxon>
        <taxon>Euteleostomi</taxon>
        <taxon>Mammalia</taxon>
        <taxon>Eutheria</taxon>
        <taxon>Euarchontoglires</taxon>
        <taxon>Primates</taxon>
        <taxon>Haplorrhini</taxon>
        <taxon>Platyrrhini</taxon>
        <taxon>Cebidae</taxon>
        <taxon>Callitrichinae</taxon>
        <taxon>Saguinus</taxon>
    </lineage>
</organism>
<keyword evidence="2" id="KW-1185">Reference proteome</keyword>
<gene>
    <name evidence="1" type="ORF">P7K49_027625</name>
</gene>
<comment type="caution">
    <text evidence="1">The sequence shown here is derived from an EMBL/GenBank/DDBJ whole genome shotgun (WGS) entry which is preliminary data.</text>
</comment>